<evidence type="ECO:0000256" key="1">
    <source>
        <dbReference type="ARBA" id="ARBA00008007"/>
    </source>
</evidence>
<feature type="domain" description="Double zinc ribbon" evidence="3">
    <location>
        <begin position="28"/>
        <end position="61"/>
    </location>
</feature>
<gene>
    <name evidence="4" type="ORF">GKZ89_16740</name>
</gene>
<feature type="domain" description="Phosphoribosyltransferase" evidence="2">
    <location>
        <begin position="158"/>
        <end position="222"/>
    </location>
</feature>
<dbReference type="OrthoDB" id="9779910at2"/>
<dbReference type="SUPFAM" id="SSF53271">
    <property type="entry name" value="PRTase-like"/>
    <property type="match status" value="1"/>
</dbReference>
<dbReference type="PANTHER" id="PTHR47505:SF1">
    <property type="entry name" value="DNA UTILIZATION PROTEIN YHGH"/>
    <property type="match status" value="1"/>
</dbReference>
<organism evidence="4 5">
    <name type="scientific">Metabacillus mangrovi</name>
    <dbReference type="NCBI Taxonomy" id="1491830"/>
    <lineage>
        <taxon>Bacteria</taxon>
        <taxon>Bacillati</taxon>
        <taxon>Bacillota</taxon>
        <taxon>Bacilli</taxon>
        <taxon>Bacillales</taxon>
        <taxon>Bacillaceae</taxon>
        <taxon>Metabacillus</taxon>
    </lineage>
</organism>
<dbReference type="Proteomes" id="UP000434639">
    <property type="component" value="Unassembled WGS sequence"/>
</dbReference>
<accession>A0A7X2S7G7</accession>
<dbReference type="RefSeq" id="WP_155113564.1">
    <property type="nucleotide sequence ID" value="NZ_WMIB01000022.1"/>
</dbReference>
<comment type="caution">
    <text evidence="4">The sequence shown here is derived from an EMBL/GenBank/DDBJ whole genome shotgun (WGS) entry which is preliminary data.</text>
</comment>
<reference evidence="4 5" key="1">
    <citation type="journal article" date="2017" name="Int. J. Syst. Evol. Microbiol.">
        <title>Bacillus mangrovi sp. nov., isolated from a sediment sample from a mangrove forest.</title>
        <authorList>
            <person name="Gupta V."/>
            <person name="Singh P.K."/>
            <person name="Korpole S."/>
            <person name="Tanuku N.R.S."/>
            <person name="Pinnaka A.K."/>
        </authorList>
    </citation>
    <scope>NUCLEOTIDE SEQUENCE [LARGE SCALE GENOMIC DNA]</scope>
    <source>
        <strain evidence="4 5">KCTC 33872</strain>
    </source>
</reference>
<evidence type="ECO:0000313" key="5">
    <source>
        <dbReference type="Proteomes" id="UP000434639"/>
    </source>
</evidence>
<dbReference type="AlphaFoldDB" id="A0A7X2S7G7"/>
<evidence type="ECO:0000259" key="2">
    <source>
        <dbReference type="Pfam" id="PF00156"/>
    </source>
</evidence>
<dbReference type="Pfam" id="PF00156">
    <property type="entry name" value="Pribosyltran"/>
    <property type="match status" value="1"/>
</dbReference>
<dbReference type="Pfam" id="PF18912">
    <property type="entry name" value="DZR_2"/>
    <property type="match status" value="1"/>
</dbReference>
<proteinExistence type="inferred from homology"/>
<evidence type="ECO:0000259" key="3">
    <source>
        <dbReference type="Pfam" id="PF18912"/>
    </source>
</evidence>
<dbReference type="EMBL" id="WMIB01000022">
    <property type="protein sequence ID" value="MTH55053.1"/>
    <property type="molecule type" value="Genomic_DNA"/>
</dbReference>
<dbReference type="InterPro" id="IPR051910">
    <property type="entry name" value="ComF/GntX_DNA_util-trans"/>
</dbReference>
<comment type="similarity">
    <text evidence="1">Belongs to the ComF/GntX family.</text>
</comment>
<dbReference type="InterPro" id="IPR029057">
    <property type="entry name" value="PRTase-like"/>
</dbReference>
<sequence>MSWCILCHGYMQEQVSWGILFGTDPVPAACEPCLEKLTKISGPRCSRCSRPMEEERVCGDCERWGAGVLDRNLSVYSYTDSVKEIMNLYKFRGDAELVRLFETDIRTVAKQLPKKAMLVPIPLSIERLQERGFNQAELLAKAIRRPILLPLERITSEKQSKKSRRERLAGGPLFKLSSDHLLQGAVLVIVDDIYTTGNTVYQAARLLKDAGAASVSSLTLIRG</sequence>
<protein>
    <submittedName>
        <fullName evidence="4">ComF family protein</fullName>
    </submittedName>
</protein>
<dbReference type="PANTHER" id="PTHR47505">
    <property type="entry name" value="DNA UTILIZATION PROTEIN YHGH"/>
    <property type="match status" value="1"/>
</dbReference>
<evidence type="ECO:0000313" key="4">
    <source>
        <dbReference type="EMBL" id="MTH55053.1"/>
    </source>
</evidence>
<dbReference type="Gene3D" id="3.40.50.2020">
    <property type="match status" value="1"/>
</dbReference>
<dbReference type="InterPro" id="IPR044005">
    <property type="entry name" value="DZR_2"/>
</dbReference>
<name>A0A7X2S7G7_9BACI</name>
<dbReference type="CDD" id="cd06223">
    <property type="entry name" value="PRTases_typeI"/>
    <property type="match status" value="1"/>
</dbReference>
<keyword evidence="5" id="KW-1185">Reference proteome</keyword>
<dbReference type="InterPro" id="IPR000836">
    <property type="entry name" value="PRTase_dom"/>
</dbReference>